<organism evidence="3">
    <name type="scientific">Anopheles marajoara</name>
    <dbReference type="NCBI Taxonomy" id="58244"/>
    <lineage>
        <taxon>Eukaryota</taxon>
        <taxon>Metazoa</taxon>
        <taxon>Ecdysozoa</taxon>
        <taxon>Arthropoda</taxon>
        <taxon>Hexapoda</taxon>
        <taxon>Insecta</taxon>
        <taxon>Pterygota</taxon>
        <taxon>Neoptera</taxon>
        <taxon>Endopterygota</taxon>
        <taxon>Diptera</taxon>
        <taxon>Nematocera</taxon>
        <taxon>Culicoidea</taxon>
        <taxon>Culicidae</taxon>
        <taxon>Anophelinae</taxon>
        <taxon>Anopheles</taxon>
    </lineage>
</organism>
<feature type="signal peptide" evidence="2">
    <location>
        <begin position="1"/>
        <end position="34"/>
    </location>
</feature>
<name>A0A2M4CCF2_9DIPT</name>
<evidence type="ECO:0000313" key="3">
    <source>
        <dbReference type="EMBL" id="MBW63010.1"/>
    </source>
</evidence>
<evidence type="ECO:0000256" key="2">
    <source>
        <dbReference type="SAM" id="SignalP"/>
    </source>
</evidence>
<reference evidence="3" key="1">
    <citation type="submission" date="2018-01" db="EMBL/GenBank/DDBJ databases">
        <title>An insight into the sialome of Amazonian anophelines.</title>
        <authorList>
            <person name="Ribeiro J.M."/>
            <person name="Scarpassa V."/>
            <person name="Calvo E."/>
        </authorList>
    </citation>
    <scope>NUCLEOTIDE SEQUENCE</scope>
    <source>
        <tissue evidence="3">Salivary glands</tissue>
    </source>
</reference>
<accession>A0A2M4CCF2</accession>
<evidence type="ECO:0000256" key="1">
    <source>
        <dbReference type="SAM" id="MobiDB-lite"/>
    </source>
</evidence>
<feature type="region of interest" description="Disordered" evidence="1">
    <location>
        <begin position="46"/>
        <end position="76"/>
    </location>
</feature>
<feature type="chain" id="PRO_5014643256" evidence="2">
    <location>
        <begin position="35"/>
        <end position="76"/>
    </location>
</feature>
<dbReference type="AlphaFoldDB" id="A0A2M4CCF2"/>
<dbReference type="EMBL" id="GGFJ01013869">
    <property type="protein sequence ID" value="MBW63010.1"/>
    <property type="molecule type" value="Transcribed_RNA"/>
</dbReference>
<keyword evidence="2" id="KW-0732">Signal</keyword>
<feature type="compositionally biased region" description="Basic residues" evidence="1">
    <location>
        <begin position="64"/>
        <end position="76"/>
    </location>
</feature>
<proteinExistence type="predicted"/>
<protein>
    <submittedName>
        <fullName evidence="3">Putative secreted protein</fullName>
    </submittedName>
</protein>
<sequence>MLMVAVLRTVNRSSQTRLLLLLLLLLWKVSKLLAARLLRNTQISHLPIHQHPPRQSGNPIPGLRWRHARARRRRPR</sequence>